<keyword evidence="5" id="KW-1185">Reference proteome</keyword>
<name>F5J016_9BACT</name>
<evidence type="ECO:0000256" key="1">
    <source>
        <dbReference type="ARBA" id="ARBA00009670"/>
    </source>
</evidence>
<keyword evidence="2" id="KW-0812">Transmembrane</keyword>
<protein>
    <recommendedName>
        <fullName evidence="3">ABC1 atypical kinase-like domain-containing protein</fullName>
    </recommendedName>
</protein>
<dbReference type="InterPro" id="IPR011009">
    <property type="entry name" value="Kinase-like_dom_sf"/>
</dbReference>
<accession>F5J016</accession>
<dbReference type="CDD" id="cd05121">
    <property type="entry name" value="ABC1_ADCK3-like"/>
    <property type="match status" value="1"/>
</dbReference>
<feature type="transmembrane region" description="Helical" evidence="2">
    <location>
        <begin position="519"/>
        <end position="545"/>
    </location>
</feature>
<dbReference type="PANTHER" id="PTHR10566:SF113">
    <property type="entry name" value="PROTEIN ACTIVITY OF BC1 COMPLEX KINASE 7, CHLOROPLASTIC"/>
    <property type="match status" value="1"/>
</dbReference>
<evidence type="ECO:0000259" key="3">
    <source>
        <dbReference type="Pfam" id="PF03109"/>
    </source>
</evidence>
<feature type="transmembrane region" description="Helical" evidence="2">
    <location>
        <begin position="490"/>
        <end position="513"/>
    </location>
</feature>
<keyword evidence="2" id="KW-0472">Membrane</keyword>
<evidence type="ECO:0000313" key="5">
    <source>
        <dbReference type="Proteomes" id="UP000004913"/>
    </source>
</evidence>
<evidence type="ECO:0000256" key="2">
    <source>
        <dbReference type="SAM" id="Phobius"/>
    </source>
</evidence>
<dbReference type="EMBL" id="ADLV01000032">
    <property type="protein sequence ID" value="EGK00894.1"/>
    <property type="molecule type" value="Genomic_DNA"/>
</dbReference>
<comment type="similarity">
    <text evidence="1">Belongs to the protein kinase superfamily. ADCK protein kinase family.</text>
</comment>
<dbReference type="RefSeq" id="WP_006800213.1">
    <property type="nucleotide sequence ID" value="NZ_GL891985.1"/>
</dbReference>
<feature type="domain" description="ABC1 atypical kinase-like" evidence="3">
    <location>
        <begin position="93"/>
        <end position="337"/>
    </location>
</feature>
<dbReference type="STRING" id="742766.HMPREF9455_02683"/>
<reference evidence="4 5" key="1">
    <citation type="submission" date="2011-04" db="EMBL/GenBank/DDBJ databases">
        <title>The Genome Sequence of Dysgonomonas gadei ATCC BAA-286.</title>
        <authorList>
            <consortium name="The Broad Institute Genome Sequencing Platform"/>
            <person name="Earl A."/>
            <person name="Ward D."/>
            <person name="Feldgarden M."/>
            <person name="Gevers D."/>
            <person name="Pudlo N."/>
            <person name="Martens E."/>
            <person name="Allen-Vercoe E."/>
            <person name="Young S.K."/>
            <person name="Zeng Q."/>
            <person name="Gargeya S."/>
            <person name="Fitzgerald M."/>
            <person name="Haas B."/>
            <person name="Abouelleil A."/>
            <person name="Alvarado L."/>
            <person name="Arachchi H.M."/>
            <person name="Berlin A."/>
            <person name="Brown A."/>
            <person name="Chapman S.B."/>
            <person name="Chen Z."/>
            <person name="Dunbar C."/>
            <person name="Freedman E."/>
            <person name="Gearin G."/>
            <person name="Gellesch M."/>
            <person name="Goldberg J."/>
            <person name="Griggs A."/>
            <person name="Gujja S."/>
            <person name="Heiman D."/>
            <person name="Howarth C."/>
            <person name="Larson L."/>
            <person name="Lui A."/>
            <person name="MacDonald P.J.P."/>
            <person name="Mehta T."/>
            <person name="Montmayeur A."/>
            <person name="Murphy C."/>
            <person name="Neiman D."/>
            <person name="Pearson M."/>
            <person name="Priest M."/>
            <person name="Roberts A."/>
            <person name="Saif S."/>
            <person name="Shea T."/>
            <person name="Shenoy N."/>
            <person name="Sisk P."/>
            <person name="Stolte C."/>
            <person name="Sykes S."/>
            <person name="Yandava C."/>
            <person name="Wortman J."/>
            <person name="Nusbaum C."/>
            <person name="Birren B."/>
        </authorList>
    </citation>
    <scope>NUCLEOTIDE SEQUENCE [LARGE SCALE GENOMIC DNA]</scope>
    <source>
        <strain evidence="4 5">ATCC BAA-286</strain>
    </source>
</reference>
<dbReference type="PANTHER" id="PTHR10566">
    <property type="entry name" value="CHAPERONE-ACTIVITY OF BC1 COMPLEX CABC1 -RELATED"/>
    <property type="match status" value="1"/>
</dbReference>
<dbReference type="Proteomes" id="UP000004913">
    <property type="component" value="Unassembled WGS sequence"/>
</dbReference>
<comment type="caution">
    <text evidence="4">The sequence shown here is derived from an EMBL/GenBank/DDBJ whole genome shotgun (WGS) entry which is preliminary data.</text>
</comment>
<dbReference type="InterPro" id="IPR050154">
    <property type="entry name" value="UbiB_kinase"/>
</dbReference>
<dbReference type="HOGENOM" id="CLU_006533_0_0_10"/>
<gene>
    <name evidence="4" type="ORF">HMPREF9455_02683</name>
</gene>
<keyword evidence="2" id="KW-1133">Transmembrane helix</keyword>
<dbReference type="eggNOG" id="COG0661">
    <property type="taxonomic scope" value="Bacteria"/>
</dbReference>
<dbReference type="AlphaFoldDB" id="F5J016"/>
<dbReference type="SUPFAM" id="SSF56112">
    <property type="entry name" value="Protein kinase-like (PK-like)"/>
    <property type="match status" value="1"/>
</dbReference>
<proteinExistence type="inferred from homology"/>
<dbReference type="InterPro" id="IPR004147">
    <property type="entry name" value="ABC1_dom"/>
</dbReference>
<dbReference type="Pfam" id="PF03109">
    <property type="entry name" value="ABC1"/>
    <property type="match status" value="1"/>
</dbReference>
<sequence length="551" mass="62622">MDNIKKIKRTAQVAAILSKYGFETLVTQTDIKKLIPDAYIEHSEKRKETFSLSIYERIRMVLEELGPAYIKLGQLMSNRDDLLPEELTIELQKLQDQVQVKDIDIYETLKEELSLEPDGIFEFIDTDPIAAASLSQVYTAGLKEGQKKVVIKVKRKGIREKIEADILIMKDLARIFEKYYDAARKVGLYNIVCTFEKSVIAELSFTQELANIEKFRNNFKGNDAIYIPLTYKELSNSNILCMEFIEGIKISDKETILQSGLDMRLIAETVVDLYLKQIIDYGFFHADPHSGNIFVLPTGQIAFIDYGSVGKMLPKDKEYLGDFVIYALHKDVKRLIRVIKKVAVKYSIKNEAQLERDLYELLYIMDNVSVKELNLAELAKTVSKLLNENQTILPEYIYLLVRGIILLEGIGRELGIDTNIIENVKPYGIKLMKQRLTPKHLTNKVLDKLYDMGDRLEELPEDIHTLVQKVNNNELEITHKLRGLNDIRNTISHLVVAMIISASTIGSAILVLADMPPTAWGVSILGFLGFVVSGIMGVVVVLSILRNKRSD</sequence>
<dbReference type="OrthoDB" id="9795390at2"/>
<organism evidence="4 5">
    <name type="scientific">Dysgonomonas gadei ATCC BAA-286</name>
    <dbReference type="NCBI Taxonomy" id="742766"/>
    <lineage>
        <taxon>Bacteria</taxon>
        <taxon>Pseudomonadati</taxon>
        <taxon>Bacteroidota</taxon>
        <taxon>Bacteroidia</taxon>
        <taxon>Bacteroidales</taxon>
        <taxon>Dysgonomonadaceae</taxon>
        <taxon>Dysgonomonas</taxon>
    </lineage>
</organism>
<evidence type="ECO:0000313" key="4">
    <source>
        <dbReference type="EMBL" id="EGK00894.1"/>
    </source>
</evidence>